<protein>
    <recommendedName>
        <fullName evidence="4">Transposase</fullName>
    </recommendedName>
</protein>
<comment type="caution">
    <text evidence="2">The sequence shown here is derived from an EMBL/GenBank/DDBJ whole genome shotgun (WGS) entry which is preliminary data.</text>
</comment>
<accession>R8QI43</accession>
<sequence>MSSGSRWRAAYRKNGVFGLRDTRIENAGRTLERELTLEEKYARLEAERNLLKAENELLEKIKLMEGRMRRK</sequence>
<gene>
    <name evidence="2" type="ORF">IIQ_01402</name>
</gene>
<dbReference type="Proteomes" id="UP000014019">
    <property type="component" value="Unassembled WGS sequence"/>
</dbReference>
<evidence type="ECO:0000313" key="2">
    <source>
        <dbReference type="EMBL" id="EOP70118.1"/>
    </source>
</evidence>
<dbReference type="HOGENOM" id="CLU_138501_2_0_9"/>
<dbReference type="EMBL" id="AHEZ01000045">
    <property type="protein sequence ID" value="EOP70118.1"/>
    <property type="molecule type" value="Genomic_DNA"/>
</dbReference>
<evidence type="ECO:0000256" key="1">
    <source>
        <dbReference type="SAM" id="Coils"/>
    </source>
</evidence>
<organism evidence="2 3">
    <name type="scientific">Bacillus cereus VD118</name>
    <dbReference type="NCBI Taxonomy" id="1053231"/>
    <lineage>
        <taxon>Bacteria</taxon>
        <taxon>Bacillati</taxon>
        <taxon>Bacillota</taxon>
        <taxon>Bacilli</taxon>
        <taxon>Bacillales</taxon>
        <taxon>Bacillaceae</taxon>
        <taxon>Bacillus</taxon>
        <taxon>Bacillus cereus group</taxon>
    </lineage>
</organism>
<proteinExistence type="predicted"/>
<evidence type="ECO:0008006" key="4">
    <source>
        <dbReference type="Google" id="ProtNLM"/>
    </source>
</evidence>
<keyword evidence="1" id="KW-0175">Coiled coil</keyword>
<dbReference type="PATRIC" id="fig|1053231.3.peg.2625"/>
<evidence type="ECO:0000313" key="3">
    <source>
        <dbReference type="Proteomes" id="UP000014019"/>
    </source>
</evidence>
<name>R8QI43_BACCE</name>
<dbReference type="AlphaFoldDB" id="R8QI43"/>
<reference evidence="2 3" key="1">
    <citation type="submission" date="2012-12" db="EMBL/GenBank/DDBJ databases">
        <title>The Genome Sequence of Bacillus cereus VD118.</title>
        <authorList>
            <consortium name="The Broad Institute Genome Sequencing Platform"/>
            <consortium name="The Broad Institute Genome Sequencing Center for Infectious Disease"/>
            <person name="Feldgarden M."/>
            <person name="Van der Auwera G.A."/>
            <person name="Mahillon J."/>
            <person name="Duprez V."/>
            <person name="Timmery S."/>
            <person name="Mattelet C."/>
            <person name="Dierick K."/>
            <person name="Sun M."/>
            <person name="Yu Z."/>
            <person name="Zhu L."/>
            <person name="Hu X."/>
            <person name="Shank E.B."/>
            <person name="Swiecicka I."/>
            <person name="Hansen B.M."/>
            <person name="Andrup L."/>
            <person name="Walker B."/>
            <person name="Young S.K."/>
            <person name="Zeng Q."/>
            <person name="Gargeya S."/>
            <person name="Fitzgerald M."/>
            <person name="Haas B."/>
            <person name="Abouelleil A."/>
            <person name="Alvarado L."/>
            <person name="Arachchi H.M."/>
            <person name="Berlin A.M."/>
            <person name="Chapman S.B."/>
            <person name="Dewar J."/>
            <person name="Goldberg J."/>
            <person name="Griggs A."/>
            <person name="Gujja S."/>
            <person name="Hansen M."/>
            <person name="Howarth C."/>
            <person name="Imamovic A."/>
            <person name="Larimer J."/>
            <person name="McCowan C."/>
            <person name="Murphy C."/>
            <person name="Neiman D."/>
            <person name="Pearson M."/>
            <person name="Priest M."/>
            <person name="Roberts A."/>
            <person name="Saif S."/>
            <person name="Shea T."/>
            <person name="Sisk P."/>
            <person name="Sykes S."/>
            <person name="Wortman J."/>
            <person name="Nusbaum C."/>
            <person name="Birren B."/>
        </authorList>
    </citation>
    <scope>NUCLEOTIDE SEQUENCE [LARGE SCALE GENOMIC DNA]</scope>
    <source>
        <strain evidence="2 3">VD118</strain>
    </source>
</reference>
<feature type="coiled-coil region" evidence="1">
    <location>
        <begin position="34"/>
        <end position="64"/>
    </location>
</feature>